<dbReference type="Proteomes" id="UP000288716">
    <property type="component" value="Unassembled WGS sequence"/>
</dbReference>
<dbReference type="GO" id="GO:0032991">
    <property type="term" value="C:protein-containing complex"/>
    <property type="evidence" value="ECO:0007669"/>
    <property type="project" value="UniProtKB-ARBA"/>
</dbReference>
<accession>A0A443S1N9</accession>
<protein>
    <submittedName>
        <fullName evidence="2">Uncharacterized protein</fullName>
    </submittedName>
</protein>
<evidence type="ECO:0000256" key="1">
    <source>
        <dbReference type="SAM" id="MobiDB-lite"/>
    </source>
</evidence>
<name>A0A443S1N9_9ACAR</name>
<feature type="region of interest" description="Disordered" evidence="1">
    <location>
        <begin position="173"/>
        <end position="197"/>
    </location>
</feature>
<sequence length="197" mass="22455">MTIIAIVLDESGSMGICRDKTIEAFNKLLEEQKNESFLPKNDFAATKEDKVFLVTFNNAVKFLAEAVPISKVELLTRETYKPKNSTALNDAIMDTISRVCEYLQCNDASEKVVMAIFTDGEENMSTRYTNEQRNESIERMQQFANWKICYVGPEADEIRSKAKVKDSMIYSDGADPKESFDFMSSSISNHRKQKLEK</sequence>
<keyword evidence="3" id="KW-1185">Reference proteome</keyword>
<reference evidence="2 3" key="1">
    <citation type="journal article" date="2018" name="Gigascience">
        <title>Genomes of trombidid mites reveal novel predicted allergens and laterally-transferred genes associated with secondary metabolism.</title>
        <authorList>
            <person name="Dong X."/>
            <person name="Chaisiri K."/>
            <person name="Xia D."/>
            <person name="Armstrong S.D."/>
            <person name="Fang Y."/>
            <person name="Donnelly M.J."/>
            <person name="Kadowaki T."/>
            <person name="McGarry J.W."/>
            <person name="Darby A.C."/>
            <person name="Makepeace B.L."/>
        </authorList>
    </citation>
    <scope>NUCLEOTIDE SEQUENCE [LARGE SCALE GENOMIC DNA]</scope>
    <source>
        <strain evidence="2">UoL-UT</strain>
    </source>
</reference>
<gene>
    <name evidence="2" type="ORF">B4U80_11854</name>
</gene>
<dbReference type="SUPFAM" id="SSF53300">
    <property type="entry name" value="vWA-like"/>
    <property type="match status" value="1"/>
</dbReference>
<evidence type="ECO:0000313" key="2">
    <source>
        <dbReference type="EMBL" id="RWS21440.1"/>
    </source>
</evidence>
<dbReference type="VEuPathDB" id="VectorBase:LDEU010600"/>
<dbReference type="AlphaFoldDB" id="A0A443S1N9"/>
<proteinExistence type="predicted"/>
<evidence type="ECO:0000313" key="3">
    <source>
        <dbReference type="Proteomes" id="UP000288716"/>
    </source>
</evidence>
<dbReference type="EMBL" id="NCKV01012217">
    <property type="protein sequence ID" value="RWS21440.1"/>
    <property type="molecule type" value="Genomic_DNA"/>
</dbReference>
<comment type="caution">
    <text evidence="2">The sequence shown here is derived from an EMBL/GenBank/DDBJ whole genome shotgun (WGS) entry which is preliminary data.</text>
</comment>
<dbReference type="InterPro" id="IPR036465">
    <property type="entry name" value="vWFA_dom_sf"/>
</dbReference>
<organism evidence="2 3">
    <name type="scientific">Leptotrombidium deliense</name>
    <dbReference type="NCBI Taxonomy" id="299467"/>
    <lineage>
        <taxon>Eukaryota</taxon>
        <taxon>Metazoa</taxon>
        <taxon>Ecdysozoa</taxon>
        <taxon>Arthropoda</taxon>
        <taxon>Chelicerata</taxon>
        <taxon>Arachnida</taxon>
        <taxon>Acari</taxon>
        <taxon>Acariformes</taxon>
        <taxon>Trombidiformes</taxon>
        <taxon>Prostigmata</taxon>
        <taxon>Anystina</taxon>
        <taxon>Parasitengona</taxon>
        <taxon>Trombiculoidea</taxon>
        <taxon>Trombiculidae</taxon>
        <taxon>Leptotrombidium</taxon>
    </lineage>
</organism>
<dbReference type="Gene3D" id="3.40.50.410">
    <property type="entry name" value="von Willebrand factor, type A domain"/>
    <property type="match status" value="1"/>
</dbReference>